<feature type="compositionally biased region" description="Polar residues" evidence="1">
    <location>
        <begin position="1"/>
        <end position="11"/>
    </location>
</feature>
<evidence type="ECO:0000313" key="2">
    <source>
        <dbReference type="EMBL" id="CAG8610410.1"/>
    </source>
</evidence>
<gene>
    <name evidence="2" type="ORF">RFULGI_LOCUS6956</name>
</gene>
<reference evidence="2" key="1">
    <citation type="submission" date="2021-06" db="EMBL/GenBank/DDBJ databases">
        <authorList>
            <person name="Kallberg Y."/>
            <person name="Tangrot J."/>
            <person name="Rosling A."/>
        </authorList>
    </citation>
    <scope>NUCLEOTIDE SEQUENCE</scope>
    <source>
        <strain evidence="2">IN212</strain>
    </source>
</reference>
<dbReference type="Proteomes" id="UP000789396">
    <property type="component" value="Unassembled WGS sequence"/>
</dbReference>
<name>A0A9N9CNR2_9GLOM</name>
<organism evidence="2 3">
    <name type="scientific">Racocetra fulgida</name>
    <dbReference type="NCBI Taxonomy" id="60492"/>
    <lineage>
        <taxon>Eukaryota</taxon>
        <taxon>Fungi</taxon>
        <taxon>Fungi incertae sedis</taxon>
        <taxon>Mucoromycota</taxon>
        <taxon>Glomeromycotina</taxon>
        <taxon>Glomeromycetes</taxon>
        <taxon>Diversisporales</taxon>
        <taxon>Gigasporaceae</taxon>
        <taxon>Racocetra</taxon>
    </lineage>
</organism>
<protein>
    <submittedName>
        <fullName evidence="2">222_t:CDS:1</fullName>
    </submittedName>
</protein>
<dbReference type="AlphaFoldDB" id="A0A9N9CNR2"/>
<comment type="caution">
    <text evidence="2">The sequence shown here is derived from an EMBL/GenBank/DDBJ whole genome shotgun (WGS) entry which is preliminary data.</text>
</comment>
<dbReference type="EMBL" id="CAJVPZ010009550">
    <property type="protein sequence ID" value="CAG8610410.1"/>
    <property type="molecule type" value="Genomic_DNA"/>
</dbReference>
<feature type="region of interest" description="Disordered" evidence="1">
    <location>
        <begin position="1"/>
        <end position="27"/>
    </location>
</feature>
<proteinExistence type="predicted"/>
<keyword evidence="3" id="KW-1185">Reference proteome</keyword>
<dbReference type="OrthoDB" id="2399536at2759"/>
<accession>A0A9N9CNR2</accession>
<evidence type="ECO:0000313" key="3">
    <source>
        <dbReference type="Proteomes" id="UP000789396"/>
    </source>
</evidence>
<feature type="non-terminal residue" evidence="2">
    <location>
        <position position="1"/>
    </location>
</feature>
<evidence type="ECO:0000256" key="1">
    <source>
        <dbReference type="SAM" id="MobiDB-lite"/>
    </source>
</evidence>
<sequence length="95" mass="10748">HMLTEAKSSNLAEIDQEDEALDSVSGNNLVEVDENDEAFDSEICHIYKQKVAAIRCIANHLEQELTANNFNHITQVVNNMNRLFMMLNDIEAAQN</sequence>